<sequence length="128" mass="13612">MLGTKHGNRLDEITEQAWRQLASAAGTAGDTARQAKRQTSALADQATDRIGPVADEAWSRANAALDALAGRRRPLPWAWIVGAGALGVALGWLAGQAARAAVAPREQSPTAQEEDITERIAYVDVDQR</sequence>
<keyword evidence="2" id="KW-0812">Transmembrane</keyword>
<feature type="region of interest" description="Disordered" evidence="1">
    <location>
        <begin position="23"/>
        <end position="49"/>
    </location>
</feature>
<evidence type="ECO:0000256" key="2">
    <source>
        <dbReference type="SAM" id="Phobius"/>
    </source>
</evidence>
<name>A0A1H3SR37_9ACTN</name>
<keyword evidence="4" id="KW-1185">Reference proteome</keyword>
<feature type="transmembrane region" description="Helical" evidence="2">
    <location>
        <begin position="77"/>
        <end position="95"/>
    </location>
</feature>
<keyword evidence="2" id="KW-1133">Transmembrane helix</keyword>
<dbReference type="Proteomes" id="UP000242415">
    <property type="component" value="Unassembled WGS sequence"/>
</dbReference>
<gene>
    <name evidence="3" type="ORF">SAMN05444365_11348</name>
</gene>
<protein>
    <submittedName>
        <fullName evidence="3">Membrane-anchored ribosome-binding protein, inhibits growth in stationary phase, ElaB/YqjD/DUF883 family</fullName>
    </submittedName>
</protein>
<dbReference type="OrthoDB" id="3404494at2"/>
<reference evidence="4" key="1">
    <citation type="submission" date="2016-10" db="EMBL/GenBank/DDBJ databases">
        <authorList>
            <person name="Varghese N."/>
            <person name="Submissions S."/>
        </authorList>
    </citation>
    <scope>NUCLEOTIDE SEQUENCE [LARGE SCALE GENOMIC DNA]</scope>
    <source>
        <strain evidence="4">DSM 45245</strain>
    </source>
</reference>
<evidence type="ECO:0000313" key="3">
    <source>
        <dbReference type="EMBL" id="SDZ40138.1"/>
    </source>
</evidence>
<accession>A0A1H3SR37</accession>
<organism evidence="3 4">
    <name type="scientific">Micromonospora pattaloongensis</name>
    <dbReference type="NCBI Taxonomy" id="405436"/>
    <lineage>
        <taxon>Bacteria</taxon>
        <taxon>Bacillati</taxon>
        <taxon>Actinomycetota</taxon>
        <taxon>Actinomycetes</taxon>
        <taxon>Micromonosporales</taxon>
        <taxon>Micromonosporaceae</taxon>
        <taxon>Micromonospora</taxon>
    </lineage>
</organism>
<feature type="region of interest" description="Disordered" evidence="1">
    <location>
        <begin position="104"/>
        <end position="128"/>
    </location>
</feature>
<dbReference type="RefSeq" id="WP_091561876.1">
    <property type="nucleotide sequence ID" value="NZ_FNPH01000013.1"/>
</dbReference>
<dbReference type="EMBL" id="FNPH01000013">
    <property type="protein sequence ID" value="SDZ40138.1"/>
    <property type="molecule type" value="Genomic_DNA"/>
</dbReference>
<proteinExistence type="predicted"/>
<dbReference type="AlphaFoldDB" id="A0A1H3SR37"/>
<keyword evidence="2" id="KW-0472">Membrane</keyword>
<evidence type="ECO:0000313" key="4">
    <source>
        <dbReference type="Proteomes" id="UP000242415"/>
    </source>
</evidence>
<evidence type="ECO:0000256" key="1">
    <source>
        <dbReference type="SAM" id="MobiDB-lite"/>
    </source>
</evidence>